<dbReference type="Pfam" id="PF05057">
    <property type="entry name" value="DUF676"/>
    <property type="match status" value="1"/>
</dbReference>
<dbReference type="InterPro" id="IPR007751">
    <property type="entry name" value="DUF676_lipase-like"/>
</dbReference>
<dbReference type="SUPFAM" id="SSF53474">
    <property type="entry name" value="alpha/beta-Hydrolases"/>
    <property type="match status" value="1"/>
</dbReference>
<reference evidence="3" key="1">
    <citation type="journal article" date="2016" name="Nature">
        <title>Genome evolution in the allotetraploid frog Xenopus laevis.</title>
        <authorList>
            <person name="Session A.M."/>
            <person name="Uno Y."/>
            <person name="Kwon T."/>
            <person name="Chapman J.A."/>
            <person name="Toyoda A."/>
            <person name="Takahashi S."/>
            <person name="Fukui A."/>
            <person name="Hikosaka A."/>
            <person name="Suzuki A."/>
            <person name="Kondo M."/>
            <person name="van Heeringen S.J."/>
            <person name="Quigley I."/>
            <person name="Heinz S."/>
            <person name="Ogino H."/>
            <person name="Ochi H."/>
            <person name="Hellsten U."/>
            <person name="Lyons J.B."/>
            <person name="Simakov O."/>
            <person name="Putnam N."/>
            <person name="Stites J."/>
            <person name="Kuroki Y."/>
            <person name="Tanaka T."/>
            <person name="Michiue T."/>
            <person name="Watanabe M."/>
            <person name="Bogdanovic O."/>
            <person name="Lister R."/>
            <person name="Georgiou G."/>
            <person name="Paranjpe S.S."/>
            <person name="van Kruijsbergen I."/>
            <person name="Shu S."/>
            <person name="Carlson J."/>
            <person name="Kinoshita T."/>
            <person name="Ohta Y."/>
            <person name="Mawaribuchi S."/>
            <person name="Jenkins J."/>
            <person name="Grimwood J."/>
            <person name="Schmutz J."/>
            <person name="Mitros T."/>
            <person name="Mozaffari S.V."/>
            <person name="Suzuki Y."/>
            <person name="Haramoto Y."/>
            <person name="Yamamoto T.S."/>
            <person name="Takagi C."/>
            <person name="Heald R."/>
            <person name="Miller K."/>
            <person name="Haudenschild C."/>
            <person name="Kitzman J."/>
            <person name="Nakayama T."/>
            <person name="Izutsu Y."/>
            <person name="Robert J."/>
            <person name="Fortriede J."/>
            <person name="Burns K."/>
            <person name="Lotay V."/>
            <person name="Karimi K."/>
            <person name="Yasuoka Y."/>
            <person name="Dichmann D.S."/>
            <person name="Flajnik M.F."/>
            <person name="Houston D.W."/>
            <person name="Shendure J."/>
            <person name="DuPasquier L."/>
            <person name="Vize P.D."/>
            <person name="Zorn A.M."/>
            <person name="Ito M."/>
            <person name="Marcotte E.M."/>
            <person name="Wallingford J.B."/>
            <person name="Ito Y."/>
            <person name="Asashima M."/>
            <person name="Ueno N."/>
            <person name="Matsuda Y."/>
            <person name="Veenstra G.J."/>
            <person name="Fujiyama A."/>
            <person name="Harland R.M."/>
            <person name="Taira M."/>
            <person name="Rokhsar D.S."/>
        </authorList>
    </citation>
    <scope>NUCLEOTIDE SEQUENCE [LARGE SCALE GENOMIC DNA]</scope>
    <source>
        <strain evidence="3">J</strain>
    </source>
</reference>
<sequence>MDCSEDFIDCSEDYMDCSENFIDCSEDFIDCSEDVKSSPVASTEDMSKKNMSIRTVPGYNKPSHLGKGLFQETSEQKLVREQVIRTQNQSHFTGLKDNSSSNDGTHLIVCVHGMGGCQYDLLPIRTYIESGVTHGRINFFMFRYKEYDTMDIDMIGRLLLNDIFNRIASKKLIISRISFIGFSLGNLIIRSALGRPEFDCYRGNLHTYLSFGGPHMGLLYHNMFLVKTGLWLMKLMKWKNVPVSMSQMTFSDHIDPRQRFLYKLSQKPGLEHFKNVILAGTLQDYIVPYHSARIEMCKDATKGDELGTVYSEMLRNVLEPVLNNKNCHFVRYDASFELPKLLSILVWAMGHCALIKSRQFLENFFQNVGLKYFE</sequence>
<dbReference type="Gene3D" id="3.40.50.1820">
    <property type="entry name" value="alpha/beta hydrolase"/>
    <property type="match status" value="1"/>
</dbReference>
<name>A0A974C178_XENLA</name>
<organism evidence="2 3">
    <name type="scientific">Xenopus laevis</name>
    <name type="common">African clawed frog</name>
    <dbReference type="NCBI Taxonomy" id="8355"/>
    <lineage>
        <taxon>Eukaryota</taxon>
        <taxon>Metazoa</taxon>
        <taxon>Chordata</taxon>
        <taxon>Craniata</taxon>
        <taxon>Vertebrata</taxon>
        <taxon>Euteleostomi</taxon>
        <taxon>Amphibia</taxon>
        <taxon>Batrachia</taxon>
        <taxon>Anura</taxon>
        <taxon>Pipoidea</taxon>
        <taxon>Pipidae</taxon>
        <taxon>Xenopodinae</taxon>
        <taxon>Xenopus</taxon>
        <taxon>Xenopus</taxon>
    </lineage>
</organism>
<evidence type="ECO:0000313" key="3">
    <source>
        <dbReference type="Proteomes" id="UP000694892"/>
    </source>
</evidence>
<gene>
    <name evidence="2" type="ORF">XELAEV_18045596mg</name>
</gene>
<feature type="domain" description="DUF676" evidence="1">
    <location>
        <begin position="102"/>
        <end position="298"/>
    </location>
</feature>
<proteinExistence type="predicted"/>
<dbReference type="InterPro" id="IPR044294">
    <property type="entry name" value="Lipase-like"/>
</dbReference>
<dbReference type="PANTHER" id="PTHR12482">
    <property type="entry name" value="LIPASE ROG1-RELATED-RELATED"/>
    <property type="match status" value="1"/>
</dbReference>
<dbReference type="PANTHER" id="PTHR12482:SF68">
    <property type="entry name" value="PROTEIN FAM135A-LIKE"/>
    <property type="match status" value="1"/>
</dbReference>
<protein>
    <recommendedName>
        <fullName evidence="1">DUF676 domain-containing protein</fullName>
    </recommendedName>
</protein>
<dbReference type="EMBL" id="CM004482">
    <property type="protein sequence ID" value="OCT64497.1"/>
    <property type="molecule type" value="Genomic_DNA"/>
</dbReference>
<evidence type="ECO:0000313" key="2">
    <source>
        <dbReference type="EMBL" id="OCT64497.1"/>
    </source>
</evidence>
<evidence type="ECO:0000259" key="1">
    <source>
        <dbReference type="Pfam" id="PF05057"/>
    </source>
</evidence>
<dbReference type="Proteomes" id="UP000694892">
    <property type="component" value="Chromosome 9_10L"/>
</dbReference>
<accession>A0A974C178</accession>
<dbReference type="InterPro" id="IPR029058">
    <property type="entry name" value="AB_hydrolase_fold"/>
</dbReference>
<dbReference type="AlphaFoldDB" id="A0A974C178"/>